<dbReference type="Proteomes" id="UP000536909">
    <property type="component" value="Unassembled WGS sequence"/>
</dbReference>
<accession>A0ABR6MPJ7</accession>
<reference evidence="2 3" key="1">
    <citation type="submission" date="2020-08" db="EMBL/GenBank/DDBJ databases">
        <title>Genomic Encyclopedia of Type Strains, Phase IV (KMG-IV): sequencing the most valuable type-strain genomes for metagenomic binning, comparative biology and taxonomic classification.</title>
        <authorList>
            <person name="Goeker M."/>
        </authorList>
    </citation>
    <scope>NUCLEOTIDE SEQUENCE [LARGE SCALE GENOMIC DNA]</scope>
    <source>
        <strain evidence="2 3">DSM 105434</strain>
    </source>
</reference>
<feature type="region of interest" description="Disordered" evidence="1">
    <location>
        <begin position="141"/>
        <end position="189"/>
    </location>
</feature>
<proteinExistence type="predicted"/>
<evidence type="ECO:0000313" key="2">
    <source>
        <dbReference type="EMBL" id="MBB5293864.1"/>
    </source>
</evidence>
<evidence type="ECO:0000256" key="1">
    <source>
        <dbReference type="SAM" id="MobiDB-lite"/>
    </source>
</evidence>
<organism evidence="2 3">
    <name type="scientific">Deinococcus metallilatus</name>
    <dbReference type="NCBI Taxonomy" id="1211322"/>
    <lineage>
        <taxon>Bacteria</taxon>
        <taxon>Thermotogati</taxon>
        <taxon>Deinococcota</taxon>
        <taxon>Deinococci</taxon>
        <taxon>Deinococcales</taxon>
        <taxon>Deinococcaceae</taxon>
        <taxon>Deinococcus</taxon>
    </lineage>
</organism>
<comment type="caution">
    <text evidence="2">The sequence shown here is derived from an EMBL/GenBank/DDBJ whole genome shotgun (WGS) entry which is preliminary data.</text>
</comment>
<name>A0ABR6MPJ7_9DEIO</name>
<dbReference type="EMBL" id="JACHFV010000002">
    <property type="protein sequence ID" value="MBB5293864.1"/>
    <property type="molecule type" value="Genomic_DNA"/>
</dbReference>
<feature type="region of interest" description="Disordered" evidence="1">
    <location>
        <begin position="79"/>
        <end position="99"/>
    </location>
</feature>
<evidence type="ECO:0000313" key="3">
    <source>
        <dbReference type="Proteomes" id="UP000536909"/>
    </source>
</evidence>
<protein>
    <submittedName>
        <fullName evidence="2">Uncharacterized protein</fullName>
    </submittedName>
</protein>
<gene>
    <name evidence="2" type="ORF">HNQ10_000677</name>
</gene>
<keyword evidence="3" id="KW-1185">Reference proteome</keyword>
<sequence length="253" mass="26978">MSRYVMPAARSNTTRVVPRSLLERGLPKATPAAADVPGPVEPGAPPAIPGVLTPGADGLAWTGPVWAAAHELSRPQERVTARSTRSGEVSAEPLEGTSGLFRRRLSSAGRGAGREDVPGAVPVEMGVPEWIPAGWRLHTRSGPAVRKRATGHKGDETLRAQATQPGRPPEGRSGPGALPSRSPKGWSRQPAELYRDGTRAGVMNRQQVTPHLYRLTVKLSLQIIPASWPRSPRSPSCGARSRLPALTARLRVQ</sequence>